<reference evidence="3" key="1">
    <citation type="submission" date="2017-06" db="EMBL/GenBank/DDBJ databases">
        <authorList>
            <person name="Varghese N."/>
            <person name="Submissions S."/>
        </authorList>
    </citation>
    <scope>NUCLEOTIDE SEQUENCE [LARGE SCALE GENOMIC DNA]</scope>
    <source>
        <strain evidence="3">LNB2</strain>
    </source>
</reference>
<keyword evidence="1" id="KW-0812">Transmembrane</keyword>
<gene>
    <name evidence="2" type="ORF">SAMN06295912_1416</name>
</gene>
<sequence length="369" mass="41594">MTIAQPAPASHVQGGVPPVSHFRMARAFLFPVLTNVWPILLFVSQKAFVVPGILLVGFGDSAYRRDIVIALALTLVGFIVYITQYSNVYDQAHFLGFVFFAWSIPIINHASRIDNIKLREILTYITVVNAVIGFFLMISDIDLTGLRGLNKIVGSDGGTHRVYFESASLASVSLFSTFKKKWIKFAAAVIIISFIIFVARSVAIIILLFANISLPFFLKRSPAIKITVLISMIVLLYLSYIYLQILRPDVELSLRAKEFQFNLIINFLGSEWSGWGWGAFYPAMASDPDQPYQVEMQLPMLMLQLGIVAFIVIMSLTALSFIGAASDNKMFGFARFFVYSMIGFNNPWLFIPSWFLTCQMLFRYDDERS</sequence>
<feature type="transmembrane region" description="Helical" evidence="1">
    <location>
        <begin position="68"/>
        <end position="86"/>
    </location>
</feature>
<dbReference type="EMBL" id="FZOS01000041">
    <property type="protein sequence ID" value="SNT10195.1"/>
    <property type="molecule type" value="Genomic_DNA"/>
</dbReference>
<protein>
    <submittedName>
        <fullName evidence="2">Uncharacterized protein</fullName>
    </submittedName>
</protein>
<accession>A0A239JWL1</accession>
<feature type="transmembrane region" description="Helical" evidence="1">
    <location>
        <begin position="336"/>
        <end position="362"/>
    </location>
</feature>
<proteinExistence type="predicted"/>
<feature type="transmembrane region" description="Helical" evidence="1">
    <location>
        <begin position="222"/>
        <end position="243"/>
    </location>
</feature>
<keyword evidence="1" id="KW-0472">Membrane</keyword>
<feature type="transmembrane region" description="Helical" evidence="1">
    <location>
        <begin position="121"/>
        <end position="141"/>
    </location>
</feature>
<feature type="transmembrane region" description="Helical" evidence="1">
    <location>
        <begin position="301"/>
        <end position="324"/>
    </location>
</feature>
<organism evidence="2 3">
    <name type="scientific">Edaphosphingomonas laterariae</name>
    <dbReference type="NCBI Taxonomy" id="861865"/>
    <lineage>
        <taxon>Bacteria</taxon>
        <taxon>Pseudomonadati</taxon>
        <taxon>Pseudomonadota</taxon>
        <taxon>Alphaproteobacteria</taxon>
        <taxon>Sphingomonadales</taxon>
        <taxon>Rhizorhabdaceae</taxon>
        <taxon>Edaphosphingomonas</taxon>
    </lineage>
</organism>
<dbReference type="RefSeq" id="WP_144033864.1">
    <property type="nucleotide sequence ID" value="NZ_FZOS01000041.1"/>
</dbReference>
<feature type="transmembrane region" description="Helical" evidence="1">
    <location>
        <begin position="36"/>
        <end position="56"/>
    </location>
</feature>
<keyword evidence="1" id="KW-1133">Transmembrane helix</keyword>
<evidence type="ECO:0000313" key="3">
    <source>
        <dbReference type="Proteomes" id="UP000198281"/>
    </source>
</evidence>
<dbReference type="AlphaFoldDB" id="A0A239JWL1"/>
<evidence type="ECO:0000256" key="1">
    <source>
        <dbReference type="SAM" id="Phobius"/>
    </source>
</evidence>
<name>A0A239JWL1_9SPHN</name>
<feature type="transmembrane region" description="Helical" evidence="1">
    <location>
        <begin position="185"/>
        <end position="210"/>
    </location>
</feature>
<dbReference type="OrthoDB" id="9916395at2"/>
<keyword evidence="3" id="KW-1185">Reference proteome</keyword>
<evidence type="ECO:0000313" key="2">
    <source>
        <dbReference type="EMBL" id="SNT10195.1"/>
    </source>
</evidence>
<dbReference type="Proteomes" id="UP000198281">
    <property type="component" value="Unassembled WGS sequence"/>
</dbReference>
<feature type="transmembrane region" description="Helical" evidence="1">
    <location>
        <begin position="263"/>
        <end position="281"/>
    </location>
</feature>